<sequence length="161" mass="16463">MTAATALVLGVFAAVVLQVVGQTLPANMPQMFIPAGQQTVQQTTGQGGTLLPVQSPNFLTQLGFSPQSSFATGSCIICGVIFPGVLVVNNASSTLLPVTATTPAVVTTTAAATTTTTTARPVTVVVQIQQQAPSISYVNGYQLLRLKLAQKAYTVGNVLAG</sequence>
<evidence type="ECO:0000256" key="1">
    <source>
        <dbReference type="SAM" id="SignalP"/>
    </source>
</evidence>
<gene>
    <name evidence="3" type="primary">LOC117639346</name>
</gene>
<organism evidence="3">
    <name type="scientific">Thrips palmi</name>
    <name type="common">Melon thrips</name>
    <dbReference type="NCBI Taxonomy" id="161013"/>
    <lineage>
        <taxon>Eukaryota</taxon>
        <taxon>Metazoa</taxon>
        <taxon>Ecdysozoa</taxon>
        <taxon>Arthropoda</taxon>
        <taxon>Hexapoda</taxon>
        <taxon>Insecta</taxon>
        <taxon>Pterygota</taxon>
        <taxon>Neoptera</taxon>
        <taxon>Paraneoptera</taxon>
        <taxon>Thysanoptera</taxon>
        <taxon>Terebrantia</taxon>
        <taxon>Thripoidea</taxon>
        <taxon>Thripidae</taxon>
        <taxon>Thrips</taxon>
    </lineage>
</organism>
<reference evidence="3" key="1">
    <citation type="submission" date="2025-08" db="UniProtKB">
        <authorList>
            <consortium name="RefSeq"/>
        </authorList>
    </citation>
    <scope>IDENTIFICATION</scope>
    <source>
        <tissue evidence="3">Total insect</tissue>
    </source>
</reference>
<feature type="signal peptide" evidence="1">
    <location>
        <begin position="1"/>
        <end position="21"/>
    </location>
</feature>
<dbReference type="RefSeq" id="XP_034230809.1">
    <property type="nucleotide sequence ID" value="XM_034374918.1"/>
</dbReference>
<name>A0A6P8ZGW4_THRPL</name>
<dbReference type="GeneID" id="117639346"/>
<dbReference type="AlphaFoldDB" id="A0A6P8ZGW4"/>
<protein>
    <submittedName>
        <fullName evidence="3">Uncharacterized protein LOC117639346 isoform X2</fullName>
    </submittedName>
</protein>
<keyword evidence="1" id="KW-0732">Signal</keyword>
<accession>A0A6P8ZGW4</accession>
<evidence type="ECO:0000313" key="2">
    <source>
        <dbReference type="Proteomes" id="UP000515158"/>
    </source>
</evidence>
<proteinExistence type="predicted"/>
<keyword evidence="2" id="KW-1185">Reference proteome</keyword>
<feature type="chain" id="PRO_5027922527" evidence="1">
    <location>
        <begin position="22"/>
        <end position="161"/>
    </location>
</feature>
<dbReference type="OrthoDB" id="10610951at2759"/>
<evidence type="ECO:0000313" key="3">
    <source>
        <dbReference type="RefSeq" id="XP_034230809.1"/>
    </source>
</evidence>
<dbReference type="Proteomes" id="UP000515158">
    <property type="component" value="Unplaced"/>
</dbReference>